<proteinExistence type="predicted"/>
<accession>A0AAE0CIQ3</accession>
<reference evidence="7" key="1">
    <citation type="journal article" date="2023" name="Plant J.">
        <title>Genome sequences and population genomics provide insights into the demographic history, inbreeding, and mutation load of two 'living fossil' tree species of Dipteronia.</title>
        <authorList>
            <person name="Feng Y."/>
            <person name="Comes H.P."/>
            <person name="Chen J."/>
            <person name="Zhu S."/>
            <person name="Lu R."/>
            <person name="Zhang X."/>
            <person name="Li P."/>
            <person name="Qiu J."/>
            <person name="Olsen K.M."/>
            <person name="Qiu Y."/>
        </authorList>
    </citation>
    <scope>NUCLEOTIDE SEQUENCE</scope>
    <source>
        <strain evidence="7">KIB01</strain>
    </source>
</reference>
<keyword evidence="3" id="KW-0862">Zinc</keyword>
<keyword evidence="8" id="KW-1185">Reference proteome</keyword>
<feature type="compositionally biased region" description="Polar residues" evidence="5">
    <location>
        <begin position="186"/>
        <end position="206"/>
    </location>
</feature>
<comment type="caution">
    <text evidence="7">The sequence shown here is derived from an EMBL/GenBank/DDBJ whole genome shotgun (WGS) entry which is preliminary data.</text>
</comment>
<protein>
    <recommendedName>
        <fullName evidence="6">SWIM-type domain-containing protein</fullName>
    </recommendedName>
</protein>
<dbReference type="InterPro" id="IPR036875">
    <property type="entry name" value="Znf_CCHC_sf"/>
</dbReference>
<evidence type="ECO:0000256" key="1">
    <source>
        <dbReference type="ARBA" id="ARBA00022723"/>
    </source>
</evidence>
<dbReference type="PANTHER" id="PTHR31973:SF187">
    <property type="entry name" value="MUTATOR TRANSPOSASE MUDRA PROTEIN"/>
    <property type="match status" value="1"/>
</dbReference>
<feature type="domain" description="SWIM-type" evidence="6">
    <location>
        <begin position="56"/>
        <end position="88"/>
    </location>
</feature>
<gene>
    <name evidence="7" type="ORF">Ddye_012488</name>
</gene>
<dbReference type="Pfam" id="PF04434">
    <property type="entry name" value="SWIM"/>
    <property type="match status" value="1"/>
</dbReference>
<dbReference type="GO" id="GO:0008270">
    <property type="term" value="F:zinc ion binding"/>
    <property type="evidence" value="ECO:0007669"/>
    <property type="project" value="UniProtKB-KW"/>
</dbReference>
<dbReference type="InterPro" id="IPR007527">
    <property type="entry name" value="Znf_SWIM"/>
</dbReference>
<organism evidence="7 8">
    <name type="scientific">Dipteronia dyeriana</name>
    <dbReference type="NCBI Taxonomy" id="168575"/>
    <lineage>
        <taxon>Eukaryota</taxon>
        <taxon>Viridiplantae</taxon>
        <taxon>Streptophyta</taxon>
        <taxon>Embryophyta</taxon>
        <taxon>Tracheophyta</taxon>
        <taxon>Spermatophyta</taxon>
        <taxon>Magnoliopsida</taxon>
        <taxon>eudicotyledons</taxon>
        <taxon>Gunneridae</taxon>
        <taxon>Pentapetalae</taxon>
        <taxon>rosids</taxon>
        <taxon>malvids</taxon>
        <taxon>Sapindales</taxon>
        <taxon>Sapindaceae</taxon>
        <taxon>Hippocastanoideae</taxon>
        <taxon>Acereae</taxon>
        <taxon>Dipteronia</taxon>
    </lineage>
</organism>
<evidence type="ECO:0000313" key="8">
    <source>
        <dbReference type="Proteomes" id="UP001280121"/>
    </source>
</evidence>
<evidence type="ECO:0000256" key="5">
    <source>
        <dbReference type="SAM" id="MobiDB-lite"/>
    </source>
</evidence>
<evidence type="ECO:0000256" key="2">
    <source>
        <dbReference type="ARBA" id="ARBA00022771"/>
    </source>
</evidence>
<dbReference type="AlphaFoldDB" id="A0AAE0CIQ3"/>
<evidence type="ECO:0000313" key="7">
    <source>
        <dbReference type="EMBL" id="KAK2652632.1"/>
    </source>
</evidence>
<dbReference type="Proteomes" id="UP001280121">
    <property type="component" value="Unassembled WGS sequence"/>
</dbReference>
<dbReference type="SMART" id="SM00575">
    <property type="entry name" value="ZnF_PMZ"/>
    <property type="match status" value="1"/>
</dbReference>
<evidence type="ECO:0000256" key="3">
    <source>
        <dbReference type="ARBA" id="ARBA00022833"/>
    </source>
</evidence>
<feature type="region of interest" description="Disordered" evidence="5">
    <location>
        <begin position="167"/>
        <end position="226"/>
    </location>
</feature>
<dbReference type="Gene3D" id="4.10.60.10">
    <property type="entry name" value="Zinc finger, CCHC-type"/>
    <property type="match status" value="1"/>
</dbReference>
<sequence length="226" mass="26073">MVRFYEKWDEVEKFNDSIKPYARETLVTNEYEAKKLQVIHGRGEWYKTVKKYSKKFLVNVSNVTCDCGMWQINGLPCKHATIVFMYRREFAQDHVHWYYSKKAWRTTYSGNINPIPEELRWPEIQSKIIEAGRPKKNRRRAIDEPRAPGPTFSKRCSTCQEIGHNSRTCPTKGKQSISKGKKALKNRTNASARTSSRAQTNECSTTMPPPTLVADVCSQIGSHPKP</sequence>
<dbReference type="GO" id="GO:0003676">
    <property type="term" value="F:nucleic acid binding"/>
    <property type="evidence" value="ECO:0007669"/>
    <property type="project" value="InterPro"/>
</dbReference>
<dbReference type="InterPro" id="IPR006564">
    <property type="entry name" value="Znf_PMZ"/>
</dbReference>
<dbReference type="PROSITE" id="PS50966">
    <property type="entry name" value="ZF_SWIM"/>
    <property type="match status" value="1"/>
</dbReference>
<dbReference type="EMBL" id="JANJYI010000004">
    <property type="protein sequence ID" value="KAK2652632.1"/>
    <property type="molecule type" value="Genomic_DNA"/>
</dbReference>
<feature type="compositionally biased region" description="Polar residues" evidence="5">
    <location>
        <begin position="167"/>
        <end position="178"/>
    </location>
</feature>
<keyword evidence="2 4" id="KW-0863">Zinc-finger</keyword>
<evidence type="ECO:0000259" key="6">
    <source>
        <dbReference type="PROSITE" id="PS50966"/>
    </source>
</evidence>
<evidence type="ECO:0000256" key="4">
    <source>
        <dbReference type="PROSITE-ProRule" id="PRU00325"/>
    </source>
</evidence>
<name>A0AAE0CIQ3_9ROSI</name>
<keyword evidence="1" id="KW-0479">Metal-binding</keyword>
<dbReference type="PANTHER" id="PTHR31973">
    <property type="entry name" value="POLYPROTEIN, PUTATIVE-RELATED"/>
    <property type="match status" value="1"/>
</dbReference>
<dbReference type="SUPFAM" id="SSF57756">
    <property type="entry name" value="Retrovirus zinc finger-like domains"/>
    <property type="match status" value="1"/>
</dbReference>